<dbReference type="EMBL" id="BBMN01000001">
    <property type="protein sequence ID" value="GAL02077.1"/>
    <property type="molecule type" value="Genomic_DNA"/>
</dbReference>
<proteinExistence type="predicted"/>
<name>A0A090R361_9GAMM</name>
<evidence type="ECO:0000313" key="2">
    <source>
        <dbReference type="Proteomes" id="UP000029227"/>
    </source>
</evidence>
<dbReference type="STRING" id="754436.JCM19237_4970"/>
<comment type="caution">
    <text evidence="1">The sequence shown here is derived from an EMBL/GenBank/DDBJ whole genome shotgun (WGS) entry which is preliminary data.</text>
</comment>
<dbReference type="AlphaFoldDB" id="A0A090R361"/>
<gene>
    <name evidence="1" type="ORF">JCM19237_4970</name>
</gene>
<protein>
    <submittedName>
        <fullName evidence="1">Uncharacterized protein</fullName>
    </submittedName>
</protein>
<reference evidence="1 2" key="1">
    <citation type="journal article" date="2014" name="Genome Announc.">
        <title>Draft Genome Sequences of Two Vibrionaceae Species, Vibrio ponticus C121 and Photobacterium aphoticum C119, Isolated as Coral Reef Microbiota.</title>
        <authorList>
            <person name="Al-saari N."/>
            <person name="Meirelles P.M."/>
            <person name="Mino S."/>
            <person name="Suda W."/>
            <person name="Oshima K."/>
            <person name="Hattori M."/>
            <person name="Ohkuma M."/>
            <person name="Thompson F.L."/>
            <person name="Gomez-Gil B."/>
            <person name="Sawabe T."/>
            <person name="Sawabe T."/>
        </authorList>
    </citation>
    <scope>NUCLEOTIDE SEQUENCE [LARGE SCALE GENOMIC DNA]</scope>
    <source>
        <strain evidence="1 2">JCM 19237</strain>
    </source>
</reference>
<accession>A0A090R361</accession>
<evidence type="ECO:0000313" key="1">
    <source>
        <dbReference type="EMBL" id="GAL02077.1"/>
    </source>
</evidence>
<dbReference type="Proteomes" id="UP000029227">
    <property type="component" value="Unassembled WGS sequence"/>
</dbReference>
<organism evidence="1 2">
    <name type="scientific">Photobacterium aphoticum</name>
    <dbReference type="NCBI Taxonomy" id="754436"/>
    <lineage>
        <taxon>Bacteria</taxon>
        <taxon>Pseudomonadati</taxon>
        <taxon>Pseudomonadota</taxon>
        <taxon>Gammaproteobacteria</taxon>
        <taxon>Vibrionales</taxon>
        <taxon>Vibrionaceae</taxon>
        <taxon>Photobacterium</taxon>
    </lineage>
</organism>
<sequence length="47" mass="5505">MPDEYKVEGDPIEAYRRFYLGDKAAFAKWTKRQPPAWYLSSAYTSAE</sequence>